<evidence type="ECO:0000313" key="2">
    <source>
        <dbReference type="EMBL" id="KAK0706965.1"/>
    </source>
</evidence>
<keyword evidence="1" id="KW-0469">Meiosis</keyword>
<dbReference type="PANTHER" id="PTHR40375:SF2">
    <property type="entry name" value="SPORULATION-SPECIFIC PROTEIN 22"/>
    <property type="match status" value="1"/>
</dbReference>
<gene>
    <name evidence="2" type="ORF">B0T26DRAFT_680559</name>
</gene>
<keyword evidence="3" id="KW-1185">Reference proteome</keyword>
<accession>A0AA40A0K0</accession>
<dbReference type="GO" id="GO:0051321">
    <property type="term" value="P:meiotic cell cycle"/>
    <property type="evidence" value="ECO:0007669"/>
    <property type="project" value="UniProtKB-KW"/>
</dbReference>
<dbReference type="RefSeq" id="XP_060292059.1">
    <property type="nucleotide sequence ID" value="XM_060440502.1"/>
</dbReference>
<sequence length="883" mass="99775">MPPGQRQLPAITTQPGNGMERRIEAVVEFAHELYRVLSSGPQDAPAIDALVDQISKHIDKLHVFNQKYLPGLSGDPEIDNQGRRLWNISTTLRQECDPASKRLGRLCVYARVLAFHLLAISRPKENCRAHDMIHLLKLALKAARNCIGSSGPHFYAHETSYTSVPALATLVLQKAADYKGCLQDLAPRLPKDDADACNCLEIEYFIVRTALSWAENRLDVADHMFTKAECLHKFLTPEYAESLADVLYEIGKTSNARANYPIAIKWLERANEIINGQNLEALSREGRELRLAILQALVTALLGTATPDSLGQAKNYVDFMEVELGNKLVVSLLRLDLLQKIPAEVFDSEGYAEVLRRIIRNFNSSDAGFKLIIHHIRKLHDKSPSIGCAVLDDFIMALVGADNSDWMERAVVTRMWMIIGHRDSVDAINDLQGVFSYLTKPLSAEAAAAAQVLIWKKLESNYSLSRFDLAEKWGNCFFAPLQETVWKLRSYLAFKVAIRIEDRVLAEQCLRTVSAAPGHIDYLGACIAESQKVGDIFCAITALKKLHEKYEYKEPNPIHLPALFRFVLALQEQKQNPDIRKLFDVDELEWFSRNAYNLALKNTATWELRLVVRMLTSCVGIICQFPPDVGSQVELSLKKPFSRFIIASALVSLARTQDNVEKRRHDYVIMREHVMAFDGELPGYLPHLDEQSRDDMIRKHATLLTFDFEAAIFLGQWDDLGGIVQRAVTCRSITAYQAMADSLLRAQAPGQALYSTIRKIVNEIWVLESFDAMKLAKYTRCMFQATLPLDDGLAMKLLDEACSKVRELRESEAHWPQEELEWMATTAFNHAIDCYSAREIERARDWATKAINLSHYCEDEGSGLERTLQDKFLRLNFGAAEPS</sequence>
<protein>
    <submittedName>
        <fullName evidence="2">Meiosis protein SPO22/ZIP4 like-domain-containing protein</fullName>
    </submittedName>
</protein>
<name>A0AA40A0K0_9PEZI</name>
<dbReference type="Proteomes" id="UP001172101">
    <property type="component" value="Unassembled WGS sequence"/>
</dbReference>
<reference evidence="2" key="1">
    <citation type="submission" date="2023-06" db="EMBL/GenBank/DDBJ databases">
        <title>Genome-scale phylogeny and comparative genomics of the fungal order Sordariales.</title>
        <authorList>
            <consortium name="Lawrence Berkeley National Laboratory"/>
            <person name="Hensen N."/>
            <person name="Bonometti L."/>
            <person name="Westerberg I."/>
            <person name="Brannstrom I.O."/>
            <person name="Guillou S."/>
            <person name="Cros-Aarteil S."/>
            <person name="Calhoun S."/>
            <person name="Haridas S."/>
            <person name="Kuo A."/>
            <person name="Mondo S."/>
            <person name="Pangilinan J."/>
            <person name="Riley R."/>
            <person name="LaButti K."/>
            <person name="Andreopoulos B."/>
            <person name="Lipzen A."/>
            <person name="Chen C."/>
            <person name="Yanf M."/>
            <person name="Daum C."/>
            <person name="Ng V."/>
            <person name="Clum A."/>
            <person name="Steindorff A."/>
            <person name="Ohm R."/>
            <person name="Martin F."/>
            <person name="Silar P."/>
            <person name="Natvig D."/>
            <person name="Lalanne C."/>
            <person name="Gautier V."/>
            <person name="Ament-velasquez S.L."/>
            <person name="Kruys A."/>
            <person name="Hutchinson M.I."/>
            <person name="Powell A.J."/>
            <person name="Barry K."/>
            <person name="Miller A.N."/>
            <person name="Grigoriev I.V."/>
            <person name="Debuchy R."/>
            <person name="Gladieux P."/>
            <person name="Thoren M.H."/>
            <person name="Johannesson H."/>
        </authorList>
    </citation>
    <scope>NUCLEOTIDE SEQUENCE</scope>
    <source>
        <strain evidence="2">SMH2392-1A</strain>
    </source>
</reference>
<dbReference type="EMBL" id="JAUIRO010000007">
    <property type="protein sequence ID" value="KAK0706965.1"/>
    <property type="molecule type" value="Genomic_DNA"/>
</dbReference>
<dbReference type="PANTHER" id="PTHR40375">
    <property type="entry name" value="SPORULATION-SPECIFIC PROTEIN 22"/>
    <property type="match status" value="1"/>
</dbReference>
<dbReference type="AlphaFoldDB" id="A0AA40A0K0"/>
<dbReference type="Pfam" id="PF08631">
    <property type="entry name" value="SPO22"/>
    <property type="match status" value="1"/>
</dbReference>
<comment type="caution">
    <text evidence="2">The sequence shown here is derived from an EMBL/GenBank/DDBJ whole genome shotgun (WGS) entry which is preliminary data.</text>
</comment>
<organism evidence="2 3">
    <name type="scientific">Lasiosphaeria miniovina</name>
    <dbReference type="NCBI Taxonomy" id="1954250"/>
    <lineage>
        <taxon>Eukaryota</taxon>
        <taxon>Fungi</taxon>
        <taxon>Dikarya</taxon>
        <taxon>Ascomycota</taxon>
        <taxon>Pezizomycotina</taxon>
        <taxon>Sordariomycetes</taxon>
        <taxon>Sordariomycetidae</taxon>
        <taxon>Sordariales</taxon>
        <taxon>Lasiosphaeriaceae</taxon>
        <taxon>Lasiosphaeria</taxon>
    </lineage>
</organism>
<evidence type="ECO:0000256" key="1">
    <source>
        <dbReference type="ARBA" id="ARBA00023254"/>
    </source>
</evidence>
<evidence type="ECO:0000313" key="3">
    <source>
        <dbReference type="Proteomes" id="UP001172101"/>
    </source>
</evidence>
<proteinExistence type="predicted"/>
<dbReference type="InterPro" id="IPR013940">
    <property type="entry name" value="Spo22/ZIP4/TEX11"/>
</dbReference>
<dbReference type="GO" id="GO:0090173">
    <property type="term" value="P:regulation of synaptonemal complex assembly"/>
    <property type="evidence" value="ECO:0007669"/>
    <property type="project" value="InterPro"/>
</dbReference>
<dbReference type="GeneID" id="85323772"/>
<dbReference type="InterPro" id="IPR039057">
    <property type="entry name" value="Spo22/ZIP4"/>
</dbReference>